<keyword evidence="1" id="KW-0812">Transmembrane</keyword>
<accession>A2DAM5</accession>
<sequence length="915" mass="105250">MYCYLKNSGSHKLECNQLFCSLNFLSSFSNITVQDELSFDLEDFVSQQHHVMVFYKKLGVRPTFYSMNNTVIGFYCNEILFFRPNNTSAIFRVFFDDETSVKFEYKNEQNPDNSSLNHFVNYYQYQTLFFNEIIINGYSNSIAIFDECVWNTMGKQIIHINVVVSMKILLFTSIPAVIEVKGSTKIFPEAQGLSVDEIILRHTCEIKSEGKLQNFTIKSLNVNSQGKMEIDNVTICYIDYLNFQTSSMIFFRSSQDCAYSLREIHSNSHFYFDISDIKIDAGQTTTLDVFINESTDNSSEFRAESIIANGKFILKYKPIPINNDATVLTLSTKRLTNPNNFQIEPNYQNVIPENTLYLDKESKQEVGEAAEYTIWARKLNTTQYNVFSFDKPENCNEKLEKCLTPDKYSTWLDDRMDTQKPIYLNIRENVYNDSNFLNFYLLAKKQDIELHLSGKDKDGNCTRNNFYIDGLIFYEFKKIYADCVNVSVKNIRSKSNLETISINNSVIGHDLQNLVVGNESKIRNLSICNESLVEFMSDNKEFSFHDSMELTLLCDTDTITLHEDSILYNDKPIKAQEIHLDANYGNVTLIGDTDKKINYQLTIEDGVSLIIIKGKFSRDTKIRAKFSCNVTIVVETEFVPLYITVTQGAHITFVSTKTKLEYSELDLEQNSIIEYQLPDNSEINVKKLFVDDNNIHITSLNAAQMFYDVVNSTGPSINASSYYHFKDLVFAFKAGPEVIFNYSDDPKYNMTVNLDFSFFAMPEVRIYGSNYTPIHFIYVPHSDQYMEAATQLIKLNYNPYFKAMALICGPDISNETIDYKLSGFPYLYSKYYKLQKALVEGQTCLIGCLDKSYIKRNDNLYFGVFGSITGLIIIATTILLIRVFINYRQKKKSANMYQARRTLLSGAGNSMVSIE</sequence>
<protein>
    <submittedName>
        <fullName evidence="2">Uncharacterized protein</fullName>
    </submittedName>
</protein>
<name>A2DAM5_TRIV3</name>
<dbReference type="VEuPathDB" id="TrichDB:TVAGG3_0811750"/>
<dbReference type="VEuPathDB" id="TrichDB:TVAG_035510"/>
<gene>
    <name evidence="2" type="ORF">TVAG_035510</name>
</gene>
<evidence type="ECO:0000313" key="3">
    <source>
        <dbReference type="Proteomes" id="UP000001542"/>
    </source>
</evidence>
<keyword evidence="3" id="KW-1185">Reference proteome</keyword>
<dbReference type="EMBL" id="DS113183">
    <property type="protein sequence ID" value="EAY22528.1"/>
    <property type="molecule type" value="Genomic_DNA"/>
</dbReference>
<dbReference type="Proteomes" id="UP000001542">
    <property type="component" value="Unassembled WGS sequence"/>
</dbReference>
<evidence type="ECO:0000256" key="1">
    <source>
        <dbReference type="SAM" id="Phobius"/>
    </source>
</evidence>
<organism evidence="2 3">
    <name type="scientific">Trichomonas vaginalis (strain ATCC PRA-98 / G3)</name>
    <dbReference type="NCBI Taxonomy" id="412133"/>
    <lineage>
        <taxon>Eukaryota</taxon>
        <taxon>Metamonada</taxon>
        <taxon>Parabasalia</taxon>
        <taxon>Trichomonadida</taxon>
        <taxon>Trichomonadidae</taxon>
        <taxon>Trichomonas</taxon>
    </lineage>
</organism>
<dbReference type="AlphaFoldDB" id="A2DAM5"/>
<reference evidence="2" key="1">
    <citation type="submission" date="2006-10" db="EMBL/GenBank/DDBJ databases">
        <authorList>
            <person name="Amadeo P."/>
            <person name="Zhao Q."/>
            <person name="Wortman J."/>
            <person name="Fraser-Liggett C."/>
            <person name="Carlton J."/>
        </authorList>
    </citation>
    <scope>NUCLEOTIDE SEQUENCE</scope>
    <source>
        <strain evidence="2">G3</strain>
    </source>
</reference>
<dbReference type="InParanoid" id="A2DAM5"/>
<dbReference type="KEGG" id="tva:5468083"/>
<dbReference type="RefSeq" id="XP_001583514.1">
    <property type="nucleotide sequence ID" value="XM_001583464.1"/>
</dbReference>
<evidence type="ECO:0000313" key="2">
    <source>
        <dbReference type="EMBL" id="EAY22528.1"/>
    </source>
</evidence>
<keyword evidence="1" id="KW-0472">Membrane</keyword>
<feature type="transmembrane region" description="Helical" evidence="1">
    <location>
        <begin position="860"/>
        <end position="885"/>
    </location>
</feature>
<reference evidence="2" key="2">
    <citation type="journal article" date="2007" name="Science">
        <title>Draft genome sequence of the sexually transmitted pathogen Trichomonas vaginalis.</title>
        <authorList>
            <person name="Carlton J.M."/>
            <person name="Hirt R.P."/>
            <person name="Silva J.C."/>
            <person name="Delcher A.L."/>
            <person name="Schatz M."/>
            <person name="Zhao Q."/>
            <person name="Wortman J.R."/>
            <person name="Bidwell S.L."/>
            <person name="Alsmark U.C.M."/>
            <person name="Besteiro S."/>
            <person name="Sicheritz-Ponten T."/>
            <person name="Noel C.J."/>
            <person name="Dacks J.B."/>
            <person name="Foster P.G."/>
            <person name="Simillion C."/>
            <person name="Van de Peer Y."/>
            <person name="Miranda-Saavedra D."/>
            <person name="Barton G.J."/>
            <person name="Westrop G.D."/>
            <person name="Mueller S."/>
            <person name="Dessi D."/>
            <person name="Fiori P.L."/>
            <person name="Ren Q."/>
            <person name="Paulsen I."/>
            <person name="Zhang H."/>
            <person name="Bastida-Corcuera F.D."/>
            <person name="Simoes-Barbosa A."/>
            <person name="Brown M.T."/>
            <person name="Hayes R.D."/>
            <person name="Mukherjee M."/>
            <person name="Okumura C.Y."/>
            <person name="Schneider R."/>
            <person name="Smith A.J."/>
            <person name="Vanacova S."/>
            <person name="Villalvazo M."/>
            <person name="Haas B.J."/>
            <person name="Pertea M."/>
            <person name="Feldblyum T.V."/>
            <person name="Utterback T.R."/>
            <person name="Shu C.L."/>
            <person name="Osoegawa K."/>
            <person name="de Jong P.J."/>
            <person name="Hrdy I."/>
            <person name="Horvathova L."/>
            <person name="Zubacova Z."/>
            <person name="Dolezal P."/>
            <person name="Malik S.B."/>
            <person name="Logsdon J.M. Jr."/>
            <person name="Henze K."/>
            <person name="Gupta A."/>
            <person name="Wang C.C."/>
            <person name="Dunne R.L."/>
            <person name="Upcroft J.A."/>
            <person name="Upcroft P."/>
            <person name="White O."/>
            <person name="Salzberg S.L."/>
            <person name="Tang P."/>
            <person name="Chiu C.-H."/>
            <person name="Lee Y.-S."/>
            <person name="Embley T.M."/>
            <person name="Coombs G.H."/>
            <person name="Mottram J.C."/>
            <person name="Tachezy J."/>
            <person name="Fraser-Liggett C.M."/>
            <person name="Johnson P.J."/>
        </authorList>
    </citation>
    <scope>NUCLEOTIDE SEQUENCE [LARGE SCALE GENOMIC DNA]</scope>
    <source>
        <strain evidence="2">G3</strain>
    </source>
</reference>
<keyword evidence="1" id="KW-1133">Transmembrane helix</keyword>
<proteinExistence type="predicted"/>